<organism evidence="3 4">
    <name type="scientific">Emergencia timonensis</name>
    <dbReference type="NCBI Taxonomy" id="1776384"/>
    <lineage>
        <taxon>Bacteria</taxon>
        <taxon>Bacillati</taxon>
        <taxon>Bacillota</taxon>
        <taxon>Clostridia</taxon>
        <taxon>Peptostreptococcales</taxon>
        <taxon>Anaerovoracaceae</taxon>
        <taxon>Emergencia</taxon>
    </lineage>
</organism>
<keyword evidence="4" id="KW-1185">Reference proteome</keyword>
<keyword evidence="1" id="KW-1133">Transmembrane helix</keyword>
<dbReference type="InterPro" id="IPR005149">
    <property type="entry name" value="Tscrpt_reg_PadR_N"/>
</dbReference>
<evidence type="ECO:0000259" key="2">
    <source>
        <dbReference type="Pfam" id="PF03551"/>
    </source>
</evidence>
<dbReference type="InterPro" id="IPR036390">
    <property type="entry name" value="WH_DNA-bd_sf"/>
</dbReference>
<feature type="transmembrane region" description="Helical" evidence="1">
    <location>
        <begin position="12"/>
        <end position="33"/>
    </location>
</feature>
<keyword evidence="1" id="KW-0472">Membrane</keyword>
<feature type="domain" description="Transcription regulator PadR N-terminal" evidence="2">
    <location>
        <begin position="79"/>
        <end position="152"/>
    </location>
</feature>
<dbReference type="InterPro" id="IPR036388">
    <property type="entry name" value="WH-like_DNA-bd_sf"/>
</dbReference>
<evidence type="ECO:0000256" key="1">
    <source>
        <dbReference type="SAM" id="Phobius"/>
    </source>
</evidence>
<dbReference type="InterPro" id="IPR052509">
    <property type="entry name" value="Metal_resp_DNA-bind_regulator"/>
</dbReference>
<dbReference type="PANTHER" id="PTHR33169">
    <property type="entry name" value="PADR-FAMILY TRANSCRIPTIONAL REGULATOR"/>
    <property type="match status" value="1"/>
</dbReference>
<dbReference type="AlphaFoldDB" id="A0A415E1A7"/>
<accession>A0A415E1A7</accession>
<dbReference type="SUPFAM" id="SSF46785">
    <property type="entry name" value="Winged helix' DNA-binding domain"/>
    <property type="match status" value="1"/>
</dbReference>
<reference evidence="3 4" key="1">
    <citation type="submission" date="2018-08" db="EMBL/GenBank/DDBJ databases">
        <title>A genome reference for cultivated species of the human gut microbiota.</title>
        <authorList>
            <person name="Zou Y."/>
            <person name="Xue W."/>
            <person name="Luo G."/>
        </authorList>
    </citation>
    <scope>NUCLEOTIDE SEQUENCE [LARGE SCALE GENOMIC DNA]</scope>
    <source>
        <strain evidence="3 4">AM07-24</strain>
    </source>
</reference>
<evidence type="ECO:0000313" key="4">
    <source>
        <dbReference type="Proteomes" id="UP000284841"/>
    </source>
</evidence>
<keyword evidence="1" id="KW-0812">Transmembrane</keyword>
<sequence>MGPNHCIIFEKLFLCTIIHIPPINAFAIFPFFYILQYSYFFVNMQYIFLYNILCIYKSEAPKMARSRNNFKIETVEMMVLFLLQNQDLYGYQLTTLIKKQSRDNVIVTESTLYPTFYKLFKNSYISDRAMSIDKRRVCVYYHLEDAGKERLAGLLKDYHEITVGIERILPSDLDFTEGEARIFIKYSEESIKEYIKLKPDCAWGGIIIHFEES</sequence>
<dbReference type="Pfam" id="PF03551">
    <property type="entry name" value="PadR"/>
    <property type="match status" value="1"/>
</dbReference>
<evidence type="ECO:0000313" key="3">
    <source>
        <dbReference type="EMBL" id="RHJ87419.1"/>
    </source>
</evidence>
<feature type="transmembrane region" description="Helical" evidence="1">
    <location>
        <begin position="39"/>
        <end position="56"/>
    </location>
</feature>
<gene>
    <name evidence="3" type="ORF">DW099_12030</name>
</gene>
<proteinExistence type="predicted"/>
<dbReference type="EMBL" id="QRMS01000003">
    <property type="protein sequence ID" value="RHJ87419.1"/>
    <property type="molecule type" value="Genomic_DNA"/>
</dbReference>
<name>A0A415E1A7_9FIRM</name>
<dbReference type="Gene3D" id="1.10.10.10">
    <property type="entry name" value="Winged helix-like DNA-binding domain superfamily/Winged helix DNA-binding domain"/>
    <property type="match status" value="1"/>
</dbReference>
<protein>
    <submittedName>
        <fullName evidence="3">PadR family transcriptional regulator</fullName>
    </submittedName>
</protein>
<dbReference type="PANTHER" id="PTHR33169:SF14">
    <property type="entry name" value="TRANSCRIPTIONAL REGULATOR RV3488"/>
    <property type="match status" value="1"/>
</dbReference>
<dbReference type="Proteomes" id="UP000284841">
    <property type="component" value="Unassembled WGS sequence"/>
</dbReference>
<comment type="caution">
    <text evidence="3">The sequence shown here is derived from an EMBL/GenBank/DDBJ whole genome shotgun (WGS) entry which is preliminary data.</text>
</comment>